<comment type="subcellular location">
    <subcellularLocation>
        <location evidence="1">Endomembrane system</location>
        <topology evidence="1">Multi-pass membrane protein</topology>
    </subcellularLocation>
</comment>
<feature type="transmembrane region" description="Helical" evidence="5">
    <location>
        <begin position="48"/>
        <end position="73"/>
    </location>
</feature>
<gene>
    <name evidence="6" type="ORF">RZS32_016955</name>
</gene>
<dbReference type="InterPro" id="IPR008217">
    <property type="entry name" value="Ccc1_fam"/>
</dbReference>
<proteinExistence type="predicted"/>
<evidence type="ECO:0000256" key="1">
    <source>
        <dbReference type="ARBA" id="ARBA00004127"/>
    </source>
</evidence>
<accession>A0ABZ2TK09</accession>
<evidence type="ECO:0000256" key="3">
    <source>
        <dbReference type="ARBA" id="ARBA00022989"/>
    </source>
</evidence>
<dbReference type="RefSeq" id="WP_336623555.1">
    <property type="nucleotide sequence ID" value="NZ_CP146606.1"/>
</dbReference>
<evidence type="ECO:0000313" key="6">
    <source>
        <dbReference type="EMBL" id="WYK20089.1"/>
    </source>
</evidence>
<dbReference type="EMBL" id="CP146606">
    <property type="protein sequence ID" value="WYK20089.1"/>
    <property type="molecule type" value="Genomic_DNA"/>
</dbReference>
<keyword evidence="4 5" id="KW-0472">Membrane</keyword>
<dbReference type="Pfam" id="PF01988">
    <property type="entry name" value="VIT1"/>
    <property type="match status" value="1"/>
</dbReference>
<evidence type="ECO:0000256" key="2">
    <source>
        <dbReference type="ARBA" id="ARBA00022692"/>
    </source>
</evidence>
<name>A0ABZ2TK09_9RHOB</name>
<sequence length="75" mass="8226">MSFLVAGMIPLFPFLLGFERAFEFSVWMTMATFFLIGALKSNWSLSPWWLSSIETALIGGSAAALAYGVGALFHM</sequence>
<keyword evidence="7" id="KW-1185">Reference proteome</keyword>
<reference evidence="6 7" key="1">
    <citation type="submission" date="2024-02" db="EMBL/GenBank/DDBJ databases">
        <title>Roseovarius strain W115 nov., isolated from a marine algae.</title>
        <authorList>
            <person name="Lee M.W."/>
            <person name="Lee J.K."/>
            <person name="Kim J.M."/>
            <person name="Choi D.G."/>
            <person name="Baek J.H."/>
            <person name="Bayburt H."/>
            <person name="Jung J.J."/>
            <person name="Han D.M."/>
            <person name="Jeon C.O."/>
        </authorList>
    </citation>
    <scope>NUCLEOTIDE SEQUENCE [LARGE SCALE GENOMIC DNA]</scope>
    <source>
        <strain evidence="6 7">W115</strain>
    </source>
</reference>
<evidence type="ECO:0000256" key="4">
    <source>
        <dbReference type="ARBA" id="ARBA00023136"/>
    </source>
</evidence>
<evidence type="ECO:0000256" key="5">
    <source>
        <dbReference type="SAM" id="Phobius"/>
    </source>
</evidence>
<evidence type="ECO:0000313" key="7">
    <source>
        <dbReference type="Proteomes" id="UP001281305"/>
    </source>
</evidence>
<protein>
    <submittedName>
        <fullName evidence="6">VIT1/CCC1 transporter family protein</fullName>
    </submittedName>
</protein>
<keyword evidence="3 5" id="KW-1133">Transmembrane helix</keyword>
<keyword evidence="2 5" id="KW-0812">Transmembrane</keyword>
<dbReference type="Proteomes" id="UP001281305">
    <property type="component" value="Chromosome"/>
</dbReference>
<organism evidence="6 7">
    <name type="scientific">Roseovarius rhodophyticola</name>
    <dbReference type="NCBI Taxonomy" id="3080827"/>
    <lineage>
        <taxon>Bacteria</taxon>
        <taxon>Pseudomonadati</taxon>
        <taxon>Pseudomonadota</taxon>
        <taxon>Alphaproteobacteria</taxon>
        <taxon>Rhodobacterales</taxon>
        <taxon>Roseobacteraceae</taxon>
        <taxon>Roseovarius</taxon>
    </lineage>
</organism>